<organism evidence="7 8">
    <name type="scientific">Tahibacter amnicola</name>
    <dbReference type="NCBI Taxonomy" id="2976241"/>
    <lineage>
        <taxon>Bacteria</taxon>
        <taxon>Pseudomonadati</taxon>
        <taxon>Pseudomonadota</taxon>
        <taxon>Gammaproteobacteria</taxon>
        <taxon>Lysobacterales</taxon>
        <taxon>Rhodanobacteraceae</taxon>
        <taxon>Tahibacter</taxon>
    </lineage>
</organism>
<dbReference type="EMBL" id="CP104694">
    <property type="protein sequence ID" value="UXI66877.1"/>
    <property type="molecule type" value="Genomic_DNA"/>
</dbReference>
<feature type="DNA-binding region" description="H-T-H motif" evidence="4">
    <location>
        <begin position="47"/>
        <end position="66"/>
    </location>
</feature>
<evidence type="ECO:0000313" key="8">
    <source>
        <dbReference type="Proteomes" id="UP001064632"/>
    </source>
</evidence>
<dbReference type="RefSeq" id="WP_261693857.1">
    <property type="nucleotide sequence ID" value="NZ_CP104694.1"/>
</dbReference>
<dbReference type="InterPro" id="IPR011075">
    <property type="entry name" value="TetR_C"/>
</dbReference>
<dbReference type="PANTHER" id="PTHR30055:SF148">
    <property type="entry name" value="TETR-FAMILY TRANSCRIPTIONAL REGULATOR"/>
    <property type="match status" value="1"/>
</dbReference>
<sequence>MPDPVKPEQSPEPARRSRGRPRNLEARQAILAAARDLMAAGGPGAVTMEAVAARAGVGKPTVYRWWPDRHAVAMAALMSEVPTDSADTPALSPVAALHQHLRDVAAAFATPSGRNAASLIAAADSATELAKAFRNHFVMARREEGRALLASAVEAGELRADLDADIALDLLYGPVFFRLLMGHAPLSAAAVDAVIANVLRGLARETATA</sequence>
<dbReference type="Gene3D" id="1.10.10.60">
    <property type="entry name" value="Homeodomain-like"/>
    <property type="match status" value="1"/>
</dbReference>
<dbReference type="Gene3D" id="1.10.357.10">
    <property type="entry name" value="Tetracycline Repressor, domain 2"/>
    <property type="match status" value="1"/>
</dbReference>
<evidence type="ECO:0000259" key="6">
    <source>
        <dbReference type="PROSITE" id="PS50977"/>
    </source>
</evidence>
<evidence type="ECO:0000313" key="7">
    <source>
        <dbReference type="EMBL" id="UXI66877.1"/>
    </source>
</evidence>
<evidence type="ECO:0000256" key="2">
    <source>
        <dbReference type="ARBA" id="ARBA00023125"/>
    </source>
</evidence>
<dbReference type="InterPro" id="IPR036271">
    <property type="entry name" value="Tet_transcr_reg_TetR-rel_C_sf"/>
</dbReference>
<feature type="domain" description="HTH tetR-type" evidence="6">
    <location>
        <begin position="24"/>
        <end position="84"/>
    </location>
</feature>
<dbReference type="PANTHER" id="PTHR30055">
    <property type="entry name" value="HTH-TYPE TRANSCRIPTIONAL REGULATOR RUTR"/>
    <property type="match status" value="1"/>
</dbReference>
<evidence type="ECO:0000256" key="5">
    <source>
        <dbReference type="SAM" id="MobiDB-lite"/>
    </source>
</evidence>
<keyword evidence="3" id="KW-0804">Transcription</keyword>
<dbReference type="InterPro" id="IPR050109">
    <property type="entry name" value="HTH-type_TetR-like_transc_reg"/>
</dbReference>
<feature type="region of interest" description="Disordered" evidence="5">
    <location>
        <begin position="1"/>
        <end position="23"/>
    </location>
</feature>
<dbReference type="PROSITE" id="PS50977">
    <property type="entry name" value="HTH_TETR_2"/>
    <property type="match status" value="1"/>
</dbReference>
<dbReference type="SUPFAM" id="SSF48498">
    <property type="entry name" value="Tetracyclin repressor-like, C-terminal domain"/>
    <property type="match status" value="1"/>
</dbReference>
<protein>
    <submittedName>
        <fullName evidence="7">TetR/AcrR family transcriptional regulator</fullName>
    </submittedName>
</protein>
<accession>A0ABY6BBG3</accession>
<dbReference type="Proteomes" id="UP001064632">
    <property type="component" value="Chromosome"/>
</dbReference>
<reference evidence="7" key="1">
    <citation type="submission" date="2022-09" db="EMBL/GenBank/DDBJ databases">
        <title>Tahibacter sp. nov., isolated from a fresh water.</title>
        <authorList>
            <person name="Baek J.H."/>
            <person name="Lee J.K."/>
            <person name="Kim J.M."/>
            <person name="Jeon C.O."/>
        </authorList>
    </citation>
    <scope>NUCLEOTIDE SEQUENCE</scope>
    <source>
        <strain evidence="7">W38</strain>
    </source>
</reference>
<name>A0ABY6BBG3_9GAMM</name>
<dbReference type="Pfam" id="PF16859">
    <property type="entry name" value="TetR_C_11"/>
    <property type="match status" value="1"/>
</dbReference>
<dbReference type="SUPFAM" id="SSF46689">
    <property type="entry name" value="Homeodomain-like"/>
    <property type="match status" value="1"/>
</dbReference>
<keyword evidence="8" id="KW-1185">Reference proteome</keyword>
<gene>
    <name evidence="7" type="ORF">N4264_19270</name>
</gene>
<dbReference type="InterPro" id="IPR001647">
    <property type="entry name" value="HTH_TetR"/>
</dbReference>
<proteinExistence type="predicted"/>
<dbReference type="Pfam" id="PF00440">
    <property type="entry name" value="TetR_N"/>
    <property type="match status" value="1"/>
</dbReference>
<keyword evidence="2 4" id="KW-0238">DNA-binding</keyword>
<evidence type="ECO:0000256" key="3">
    <source>
        <dbReference type="ARBA" id="ARBA00023163"/>
    </source>
</evidence>
<keyword evidence="1" id="KW-0805">Transcription regulation</keyword>
<evidence type="ECO:0000256" key="4">
    <source>
        <dbReference type="PROSITE-ProRule" id="PRU00335"/>
    </source>
</evidence>
<evidence type="ECO:0000256" key="1">
    <source>
        <dbReference type="ARBA" id="ARBA00023015"/>
    </source>
</evidence>
<dbReference type="InterPro" id="IPR009057">
    <property type="entry name" value="Homeodomain-like_sf"/>
</dbReference>